<organism evidence="3">
    <name type="scientific">Anisakis simplex</name>
    <name type="common">Herring worm</name>
    <dbReference type="NCBI Taxonomy" id="6269"/>
    <lineage>
        <taxon>Eukaryota</taxon>
        <taxon>Metazoa</taxon>
        <taxon>Ecdysozoa</taxon>
        <taxon>Nematoda</taxon>
        <taxon>Chromadorea</taxon>
        <taxon>Rhabditida</taxon>
        <taxon>Spirurina</taxon>
        <taxon>Ascaridomorpha</taxon>
        <taxon>Ascaridoidea</taxon>
        <taxon>Anisakidae</taxon>
        <taxon>Anisakis</taxon>
        <taxon>Anisakis simplex complex</taxon>
    </lineage>
</organism>
<keyword evidence="2" id="KW-1185">Reference proteome</keyword>
<proteinExistence type="predicted"/>
<name>A0A0M3JFW5_ANISI</name>
<sequence>MWRSALVHVQCSIMTRWQTRICFAVGNSWRNVPVEERFRLSTTISTRDESTTPFQGSHNVNAAAAS</sequence>
<dbReference type="EMBL" id="UYRR01013491">
    <property type="protein sequence ID" value="VDK26809.1"/>
    <property type="molecule type" value="Genomic_DNA"/>
</dbReference>
<reference evidence="3" key="1">
    <citation type="submission" date="2017-02" db="UniProtKB">
        <authorList>
            <consortium name="WormBaseParasite"/>
        </authorList>
    </citation>
    <scope>IDENTIFICATION</scope>
</reference>
<protein>
    <submittedName>
        <fullName evidence="3">Secreted protein</fullName>
    </submittedName>
</protein>
<evidence type="ECO:0000313" key="3">
    <source>
        <dbReference type="WBParaSite" id="ASIM_0000651901-mRNA-1"/>
    </source>
</evidence>
<dbReference type="AlphaFoldDB" id="A0A0M3JFW5"/>
<accession>A0A0M3JFW5</accession>
<evidence type="ECO:0000313" key="1">
    <source>
        <dbReference type="EMBL" id="VDK26809.1"/>
    </source>
</evidence>
<evidence type="ECO:0000313" key="2">
    <source>
        <dbReference type="Proteomes" id="UP000267096"/>
    </source>
</evidence>
<dbReference type="Proteomes" id="UP000267096">
    <property type="component" value="Unassembled WGS sequence"/>
</dbReference>
<gene>
    <name evidence="1" type="ORF">ASIM_LOCUS6295</name>
</gene>
<dbReference type="WBParaSite" id="ASIM_0000651901-mRNA-1">
    <property type="protein sequence ID" value="ASIM_0000651901-mRNA-1"/>
    <property type="gene ID" value="ASIM_0000651901"/>
</dbReference>
<reference evidence="1 2" key="2">
    <citation type="submission" date="2018-11" db="EMBL/GenBank/DDBJ databases">
        <authorList>
            <consortium name="Pathogen Informatics"/>
        </authorList>
    </citation>
    <scope>NUCLEOTIDE SEQUENCE [LARGE SCALE GENOMIC DNA]</scope>
</reference>